<evidence type="ECO:0000313" key="2">
    <source>
        <dbReference type="EMBL" id="NDV62937.1"/>
    </source>
</evidence>
<sequence>MKAIAAKVSEFITLARDGSRHHQRLFLVILFEIIWLRCRYRLMLKEIRLYGLLARDPGPLSLHKDFSARKTIAWMNRVNPPEHRSLVDIKPRFYARCRELGICVPEIYATGQPDPDLLSRLPNRFFAKPAYGAGGDGASAFVRDGTHFHSWDGRKFGDNELLGHLKELARGRELIFQQWIQTHPKLTVLSETALITCRIVTWWPNAHAIEPDILLAYLRIPAKNTIVDNTGYAENGQEMLELDTKTGMPQATWTVHSSGFGIVGSDHVCGERKIPLKALNLPDWGATLELVTNLARTFKNLSTLGWDIGMSENGPIAIEGNTAWGTPLYPSGLHAIAKAMRS</sequence>
<evidence type="ECO:0000313" key="3">
    <source>
        <dbReference type="Proteomes" id="UP000478417"/>
    </source>
</evidence>
<organism evidence="2 3">
    <name type="scientific">Oceanipulchritudo coccoides</name>
    <dbReference type="NCBI Taxonomy" id="2706888"/>
    <lineage>
        <taxon>Bacteria</taxon>
        <taxon>Pseudomonadati</taxon>
        <taxon>Verrucomicrobiota</taxon>
        <taxon>Opitutia</taxon>
        <taxon>Puniceicoccales</taxon>
        <taxon>Oceanipulchritudinaceae</taxon>
        <taxon>Oceanipulchritudo</taxon>
    </lineage>
</organism>
<keyword evidence="3" id="KW-1185">Reference proteome</keyword>
<dbReference type="Proteomes" id="UP000478417">
    <property type="component" value="Unassembled WGS sequence"/>
</dbReference>
<dbReference type="Pfam" id="PF14397">
    <property type="entry name" value="ATPgrasp_ST"/>
    <property type="match status" value="1"/>
</dbReference>
<evidence type="ECO:0000259" key="1">
    <source>
        <dbReference type="Pfam" id="PF14397"/>
    </source>
</evidence>
<reference evidence="2 3" key="1">
    <citation type="submission" date="2020-02" db="EMBL/GenBank/DDBJ databases">
        <title>Albibacoteraceae fam. nov., the first described family within the subdivision 4 Verrucomicrobia.</title>
        <authorList>
            <person name="Xi F."/>
        </authorList>
    </citation>
    <scope>NUCLEOTIDE SEQUENCE [LARGE SCALE GENOMIC DNA]</scope>
    <source>
        <strain evidence="2 3">CK1056</strain>
    </source>
</reference>
<feature type="domain" description="Alpha-L-glutamate ligase-related protein ATP-grasp" evidence="1">
    <location>
        <begin position="73"/>
        <end position="325"/>
    </location>
</feature>
<dbReference type="AlphaFoldDB" id="A0A6B2M4C6"/>
<gene>
    <name evidence="2" type="ORF">G0Q06_10780</name>
</gene>
<accession>A0A6B2M4C6</accession>
<dbReference type="EMBL" id="JAAGNX010000003">
    <property type="protein sequence ID" value="NDV62937.1"/>
    <property type="molecule type" value="Genomic_DNA"/>
</dbReference>
<proteinExistence type="predicted"/>
<dbReference type="InterPro" id="IPR039523">
    <property type="entry name" value="RimK-rel_E_lig_ATP-grasp"/>
</dbReference>
<dbReference type="RefSeq" id="WP_163965755.1">
    <property type="nucleotide sequence ID" value="NZ_JAAGNX010000003.1"/>
</dbReference>
<name>A0A6B2M4C6_9BACT</name>
<protein>
    <recommendedName>
        <fullName evidence="1">Alpha-L-glutamate ligase-related protein ATP-grasp domain-containing protein</fullName>
    </recommendedName>
</protein>
<comment type="caution">
    <text evidence="2">The sequence shown here is derived from an EMBL/GenBank/DDBJ whole genome shotgun (WGS) entry which is preliminary data.</text>
</comment>